<proteinExistence type="predicted"/>
<feature type="chain" id="PRO_5002176378" description="Secreted protein" evidence="1">
    <location>
        <begin position="20"/>
        <end position="94"/>
    </location>
</feature>
<dbReference type="HOGENOM" id="CLU_2387468_0_0_1"/>
<dbReference type="EMBL" id="KN822258">
    <property type="protein sequence ID" value="KIM51434.1"/>
    <property type="molecule type" value="Genomic_DNA"/>
</dbReference>
<protein>
    <recommendedName>
        <fullName evidence="4">Secreted protein</fullName>
    </recommendedName>
</protein>
<keyword evidence="3" id="KW-1185">Reference proteome</keyword>
<keyword evidence="1" id="KW-0732">Signal</keyword>
<reference evidence="3" key="2">
    <citation type="submission" date="2015-01" db="EMBL/GenBank/DDBJ databases">
        <title>Evolutionary Origins and Diversification of the Mycorrhizal Mutualists.</title>
        <authorList>
            <consortium name="DOE Joint Genome Institute"/>
            <consortium name="Mycorrhizal Genomics Consortium"/>
            <person name="Kohler A."/>
            <person name="Kuo A."/>
            <person name="Nagy L.G."/>
            <person name="Floudas D."/>
            <person name="Copeland A."/>
            <person name="Barry K.W."/>
            <person name="Cichocki N."/>
            <person name="Veneault-Fourrey C."/>
            <person name="LaButti K."/>
            <person name="Lindquist E.A."/>
            <person name="Lipzen A."/>
            <person name="Lundell T."/>
            <person name="Morin E."/>
            <person name="Murat C."/>
            <person name="Riley R."/>
            <person name="Ohm R."/>
            <person name="Sun H."/>
            <person name="Tunlid A."/>
            <person name="Henrissat B."/>
            <person name="Grigoriev I.V."/>
            <person name="Hibbett D.S."/>
            <person name="Martin F."/>
        </authorList>
    </citation>
    <scope>NUCLEOTIDE SEQUENCE [LARGE SCALE GENOMIC DNA]</scope>
    <source>
        <strain evidence="3">Foug A</strain>
    </source>
</reference>
<organism evidence="2 3">
    <name type="scientific">Scleroderma citrinum Foug A</name>
    <dbReference type="NCBI Taxonomy" id="1036808"/>
    <lineage>
        <taxon>Eukaryota</taxon>
        <taxon>Fungi</taxon>
        <taxon>Dikarya</taxon>
        <taxon>Basidiomycota</taxon>
        <taxon>Agaricomycotina</taxon>
        <taxon>Agaricomycetes</taxon>
        <taxon>Agaricomycetidae</taxon>
        <taxon>Boletales</taxon>
        <taxon>Sclerodermatineae</taxon>
        <taxon>Sclerodermataceae</taxon>
        <taxon>Scleroderma</taxon>
    </lineage>
</organism>
<evidence type="ECO:0000313" key="3">
    <source>
        <dbReference type="Proteomes" id="UP000053989"/>
    </source>
</evidence>
<feature type="signal peptide" evidence="1">
    <location>
        <begin position="1"/>
        <end position="19"/>
    </location>
</feature>
<sequence length="94" mass="10876">MAIWRVVLWRLYCSPWLMTAPAPSPNHIVPHQDLRAGAWLANDNRCDAQLFRDISTQQVQHRFEDDQERACILDSRVRVQHAEASSYTTVLTNS</sequence>
<dbReference type="Proteomes" id="UP000053989">
    <property type="component" value="Unassembled WGS sequence"/>
</dbReference>
<accession>A0A0C3D4T3</accession>
<dbReference type="AlphaFoldDB" id="A0A0C3D4T3"/>
<dbReference type="InParanoid" id="A0A0C3D4T3"/>
<gene>
    <name evidence="2" type="ORF">SCLCIDRAFT_1224564</name>
</gene>
<evidence type="ECO:0008006" key="4">
    <source>
        <dbReference type="Google" id="ProtNLM"/>
    </source>
</evidence>
<name>A0A0C3D4T3_9AGAM</name>
<evidence type="ECO:0000256" key="1">
    <source>
        <dbReference type="SAM" id="SignalP"/>
    </source>
</evidence>
<evidence type="ECO:0000313" key="2">
    <source>
        <dbReference type="EMBL" id="KIM51434.1"/>
    </source>
</evidence>
<reference evidence="2 3" key="1">
    <citation type="submission" date="2014-04" db="EMBL/GenBank/DDBJ databases">
        <authorList>
            <consortium name="DOE Joint Genome Institute"/>
            <person name="Kuo A."/>
            <person name="Kohler A."/>
            <person name="Nagy L.G."/>
            <person name="Floudas D."/>
            <person name="Copeland A."/>
            <person name="Barry K.W."/>
            <person name="Cichocki N."/>
            <person name="Veneault-Fourrey C."/>
            <person name="LaButti K."/>
            <person name="Lindquist E.A."/>
            <person name="Lipzen A."/>
            <person name="Lundell T."/>
            <person name="Morin E."/>
            <person name="Murat C."/>
            <person name="Sun H."/>
            <person name="Tunlid A."/>
            <person name="Henrissat B."/>
            <person name="Grigoriev I.V."/>
            <person name="Hibbett D.S."/>
            <person name="Martin F."/>
            <person name="Nordberg H.P."/>
            <person name="Cantor M.N."/>
            <person name="Hua S.X."/>
        </authorList>
    </citation>
    <scope>NUCLEOTIDE SEQUENCE [LARGE SCALE GENOMIC DNA]</scope>
    <source>
        <strain evidence="2 3">Foug A</strain>
    </source>
</reference>